<dbReference type="Pfam" id="PF13419">
    <property type="entry name" value="HAD_2"/>
    <property type="match status" value="1"/>
</dbReference>
<gene>
    <name evidence="5" type="ORF">ACFSNB_06505</name>
</gene>
<comment type="catalytic activity">
    <reaction evidence="1">
        <text>2-phosphoglycolate + H2O = glycolate + phosphate</text>
        <dbReference type="Rhea" id="RHEA:14369"/>
        <dbReference type="ChEBI" id="CHEBI:15377"/>
        <dbReference type="ChEBI" id="CHEBI:29805"/>
        <dbReference type="ChEBI" id="CHEBI:43474"/>
        <dbReference type="ChEBI" id="CHEBI:58033"/>
        <dbReference type="EC" id="3.1.3.18"/>
    </reaction>
</comment>
<dbReference type="InterPro" id="IPR050155">
    <property type="entry name" value="HAD-like_hydrolase_sf"/>
</dbReference>
<organism evidence="5 6">
    <name type="scientific">Phaeospirillum tilakii</name>
    <dbReference type="NCBI Taxonomy" id="741673"/>
    <lineage>
        <taxon>Bacteria</taxon>
        <taxon>Pseudomonadati</taxon>
        <taxon>Pseudomonadota</taxon>
        <taxon>Alphaproteobacteria</taxon>
        <taxon>Rhodospirillales</taxon>
        <taxon>Rhodospirillaceae</taxon>
        <taxon>Phaeospirillum</taxon>
    </lineage>
</organism>
<comment type="pathway">
    <text evidence="2">Organic acid metabolism; glycolate biosynthesis; glycolate from 2-phosphoglycolate: step 1/1.</text>
</comment>
<dbReference type="NCBIfam" id="TIGR01509">
    <property type="entry name" value="HAD-SF-IA-v3"/>
    <property type="match status" value="1"/>
</dbReference>
<evidence type="ECO:0000256" key="3">
    <source>
        <dbReference type="ARBA" id="ARBA00006171"/>
    </source>
</evidence>
<dbReference type="SFLD" id="SFLDG01129">
    <property type="entry name" value="C1.5:_HAD__Beta-PGM__Phosphata"/>
    <property type="match status" value="1"/>
</dbReference>
<name>A0ABW5C800_9PROT</name>
<comment type="caution">
    <text evidence="5">The sequence shown here is derived from an EMBL/GenBank/DDBJ whole genome shotgun (WGS) entry which is preliminary data.</text>
</comment>
<accession>A0ABW5C800</accession>
<dbReference type="InterPro" id="IPR006439">
    <property type="entry name" value="HAD-SF_hydro_IA"/>
</dbReference>
<dbReference type="InterPro" id="IPR023214">
    <property type="entry name" value="HAD_sf"/>
</dbReference>
<dbReference type="Gene3D" id="3.40.50.1000">
    <property type="entry name" value="HAD superfamily/HAD-like"/>
    <property type="match status" value="1"/>
</dbReference>
<reference evidence="6" key="1">
    <citation type="journal article" date="2019" name="Int. J. Syst. Evol. Microbiol.">
        <title>The Global Catalogue of Microorganisms (GCM) 10K type strain sequencing project: providing services to taxonomists for standard genome sequencing and annotation.</title>
        <authorList>
            <consortium name="The Broad Institute Genomics Platform"/>
            <consortium name="The Broad Institute Genome Sequencing Center for Infectious Disease"/>
            <person name="Wu L."/>
            <person name="Ma J."/>
        </authorList>
    </citation>
    <scope>NUCLEOTIDE SEQUENCE [LARGE SCALE GENOMIC DNA]</scope>
    <source>
        <strain evidence="6">KCTC 15012</strain>
    </source>
</reference>
<dbReference type="SUPFAM" id="SSF56784">
    <property type="entry name" value="HAD-like"/>
    <property type="match status" value="1"/>
</dbReference>
<dbReference type="InterPro" id="IPR041492">
    <property type="entry name" value="HAD_2"/>
</dbReference>
<dbReference type="EMBL" id="JBHUIY010000009">
    <property type="protein sequence ID" value="MFD2233450.1"/>
    <property type="molecule type" value="Genomic_DNA"/>
</dbReference>
<comment type="similarity">
    <text evidence="3">Belongs to the HAD-like hydrolase superfamily. CbbY/CbbZ/Gph/YieH family.</text>
</comment>
<evidence type="ECO:0000256" key="4">
    <source>
        <dbReference type="ARBA" id="ARBA00013078"/>
    </source>
</evidence>
<dbReference type="InterPro" id="IPR036412">
    <property type="entry name" value="HAD-like_sf"/>
</dbReference>
<evidence type="ECO:0000313" key="5">
    <source>
        <dbReference type="EMBL" id="MFD2233450.1"/>
    </source>
</evidence>
<evidence type="ECO:0000256" key="2">
    <source>
        <dbReference type="ARBA" id="ARBA00004818"/>
    </source>
</evidence>
<protein>
    <recommendedName>
        <fullName evidence="4">phosphoglycolate phosphatase</fullName>
        <ecNumber evidence="4">3.1.3.18</ecNumber>
    </recommendedName>
</protein>
<dbReference type="GO" id="GO:0016787">
    <property type="term" value="F:hydrolase activity"/>
    <property type="evidence" value="ECO:0007669"/>
    <property type="project" value="UniProtKB-KW"/>
</dbReference>
<dbReference type="Gene3D" id="1.10.150.730">
    <property type="match status" value="1"/>
</dbReference>
<proteinExistence type="inferred from homology"/>
<keyword evidence="5" id="KW-0378">Hydrolase</keyword>
<evidence type="ECO:0000256" key="1">
    <source>
        <dbReference type="ARBA" id="ARBA00000830"/>
    </source>
</evidence>
<dbReference type="PANTHER" id="PTHR43434">
    <property type="entry name" value="PHOSPHOGLYCOLATE PHOSPHATASE"/>
    <property type="match status" value="1"/>
</dbReference>
<dbReference type="PRINTS" id="PR00413">
    <property type="entry name" value="HADHALOGNASE"/>
</dbReference>
<sequence>MLSSLPRPRAILFDWDNTLVDSWLCIQHTYNATFRHFGMPEWDMAQTKGQVAASMRDSFPAMFGERWQEAARVFSAAFAAIHLDHLAPLPGAARLVAGLAGAGVTLAVVSNKRGHFLRAEAEALGWTAHFARLVGAEDAPADKPDPAAVALALDGTGLAPSPEVWFVGDATVDIECAVRAGCTPVLLRPEPPRPGEFVAPPARVVPDCAGLAALLAEVAIPIAPEWC</sequence>
<dbReference type="EC" id="3.1.3.18" evidence="4"/>
<dbReference type="Proteomes" id="UP001597296">
    <property type="component" value="Unassembled WGS sequence"/>
</dbReference>
<dbReference type="PANTHER" id="PTHR43434:SF1">
    <property type="entry name" value="PHOSPHOGLYCOLATE PHOSPHATASE"/>
    <property type="match status" value="1"/>
</dbReference>
<dbReference type="SFLD" id="SFLDS00003">
    <property type="entry name" value="Haloacid_Dehalogenase"/>
    <property type="match status" value="1"/>
</dbReference>
<keyword evidence="6" id="KW-1185">Reference proteome</keyword>
<dbReference type="RefSeq" id="WP_377315224.1">
    <property type="nucleotide sequence ID" value="NZ_JBHUIY010000009.1"/>
</dbReference>
<evidence type="ECO:0000313" key="6">
    <source>
        <dbReference type="Proteomes" id="UP001597296"/>
    </source>
</evidence>